<accession>A0ABT4CYR0</accession>
<evidence type="ECO:0000313" key="2">
    <source>
        <dbReference type="Proteomes" id="UP001078443"/>
    </source>
</evidence>
<gene>
    <name evidence="1" type="ORF">OW763_02680</name>
</gene>
<protein>
    <submittedName>
        <fullName evidence="1">Uncharacterized protein</fullName>
    </submittedName>
</protein>
<dbReference type="RefSeq" id="WP_268039515.1">
    <property type="nucleotide sequence ID" value="NZ_JAPQER010000001.1"/>
</dbReference>
<dbReference type="Proteomes" id="UP001078443">
    <property type="component" value="Unassembled WGS sequence"/>
</dbReference>
<name>A0ABT4CYR0_9CLOT</name>
<sequence>MSLYPDLISQSPNIFLGIPQNSDNVTLAVNIQFKEQRKMFEMHCQPFNINKLLTSFKNASNATISVLKKEVNVETSRFYNWLDLWDIKNLPDINVSNVSTSYINTYLKITKSVPKHPNPTFKYEPVFLVKYTFTRYQIISSTDVEKLLGDKVKLLWPIIDTLIH</sequence>
<organism evidence="1 2">
    <name type="scientific">Clostridium aestuarii</name>
    <dbReference type="NCBI Taxonomy" id="338193"/>
    <lineage>
        <taxon>Bacteria</taxon>
        <taxon>Bacillati</taxon>
        <taxon>Bacillota</taxon>
        <taxon>Clostridia</taxon>
        <taxon>Eubacteriales</taxon>
        <taxon>Clostridiaceae</taxon>
        <taxon>Clostridium</taxon>
    </lineage>
</organism>
<evidence type="ECO:0000313" key="1">
    <source>
        <dbReference type="EMBL" id="MCY6483260.1"/>
    </source>
</evidence>
<reference evidence="1" key="1">
    <citation type="submission" date="2022-12" db="EMBL/GenBank/DDBJ databases">
        <authorList>
            <person name="Wang J."/>
        </authorList>
    </citation>
    <scope>NUCLEOTIDE SEQUENCE</scope>
    <source>
        <strain evidence="1">HY-45-18</strain>
    </source>
</reference>
<proteinExistence type="predicted"/>
<dbReference type="EMBL" id="JAPQER010000001">
    <property type="protein sequence ID" value="MCY6483260.1"/>
    <property type="molecule type" value="Genomic_DNA"/>
</dbReference>
<keyword evidence="2" id="KW-1185">Reference proteome</keyword>
<comment type="caution">
    <text evidence="1">The sequence shown here is derived from an EMBL/GenBank/DDBJ whole genome shotgun (WGS) entry which is preliminary data.</text>
</comment>